<evidence type="ECO:0000256" key="2">
    <source>
        <dbReference type="ARBA" id="ARBA00023002"/>
    </source>
</evidence>
<dbReference type="PRINTS" id="PR00081">
    <property type="entry name" value="GDHRDH"/>
</dbReference>
<dbReference type="Proteomes" id="UP000799537">
    <property type="component" value="Unassembled WGS sequence"/>
</dbReference>
<name>A0A6A6CWX4_ZASCE</name>
<dbReference type="GeneID" id="54569196"/>
<dbReference type="GO" id="GO:0016491">
    <property type="term" value="F:oxidoreductase activity"/>
    <property type="evidence" value="ECO:0007669"/>
    <property type="project" value="UniProtKB-KW"/>
</dbReference>
<dbReference type="RefSeq" id="XP_033671221.1">
    <property type="nucleotide sequence ID" value="XM_033815924.1"/>
</dbReference>
<dbReference type="PANTHER" id="PTHR43115:SF4">
    <property type="entry name" value="DEHYDROGENASE_REDUCTASE SDR FAMILY MEMBER 11"/>
    <property type="match status" value="1"/>
</dbReference>
<evidence type="ECO:0000313" key="3">
    <source>
        <dbReference type="EMBL" id="KAF2170332.1"/>
    </source>
</evidence>
<keyword evidence="2" id="KW-0560">Oxidoreductase</keyword>
<dbReference type="EMBL" id="ML993585">
    <property type="protein sequence ID" value="KAF2170332.1"/>
    <property type="molecule type" value="Genomic_DNA"/>
</dbReference>
<gene>
    <name evidence="3" type="ORF">M409DRAFT_64112</name>
</gene>
<reference evidence="3" key="1">
    <citation type="journal article" date="2020" name="Stud. Mycol.">
        <title>101 Dothideomycetes genomes: a test case for predicting lifestyles and emergence of pathogens.</title>
        <authorList>
            <person name="Haridas S."/>
            <person name="Albert R."/>
            <person name="Binder M."/>
            <person name="Bloem J."/>
            <person name="Labutti K."/>
            <person name="Salamov A."/>
            <person name="Andreopoulos B."/>
            <person name="Baker S."/>
            <person name="Barry K."/>
            <person name="Bills G."/>
            <person name="Bluhm B."/>
            <person name="Cannon C."/>
            <person name="Castanera R."/>
            <person name="Culley D."/>
            <person name="Daum C."/>
            <person name="Ezra D."/>
            <person name="Gonzalez J."/>
            <person name="Henrissat B."/>
            <person name="Kuo A."/>
            <person name="Liang C."/>
            <person name="Lipzen A."/>
            <person name="Lutzoni F."/>
            <person name="Magnuson J."/>
            <person name="Mondo S."/>
            <person name="Nolan M."/>
            <person name="Ohm R."/>
            <person name="Pangilinan J."/>
            <person name="Park H.-J."/>
            <person name="Ramirez L."/>
            <person name="Alfaro M."/>
            <person name="Sun H."/>
            <person name="Tritt A."/>
            <person name="Yoshinaga Y."/>
            <person name="Zwiers L.-H."/>
            <person name="Turgeon B."/>
            <person name="Goodwin S."/>
            <person name="Spatafora J."/>
            <person name="Crous P."/>
            <person name="Grigoriev I."/>
        </authorList>
    </citation>
    <scope>NUCLEOTIDE SEQUENCE</scope>
    <source>
        <strain evidence="3">ATCC 36951</strain>
    </source>
</reference>
<dbReference type="Gene3D" id="3.40.50.720">
    <property type="entry name" value="NAD(P)-binding Rossmann-like Domain"/>
    <property type="match status" value="1"/>
</dbReference>
<dbReference type="AlphaFoldDB" id="A0A6A6CWX4"/>
<evidence type="ECO:0008006" key="5">
    <source>
        <dbReference type="Google" id="ProtNLM"/>
    </source>
</evidence>
<dbReference type="SUPFAM" id="SSF51735">
    <property type="entry name" value="NAD(P)-binding Rossmann-fold domains"/>
    <property type="match status" value="1"/>
</dbReference>
<proteinExistence type="inferred from homology"/>
<comment type="similarity">
    <text evidence="1">Belongs to the short-chain dehydrogenases/reductases (SDR) family.</text>
</comment>
<dbReference type="Pfam" id="PF00106">
    <property type="entry name" value="adh_short"/>
    <property type="match status" value="1"/>
</dbReference>
<dbReference type="InterPro" id="IPR002347">
    <property type="entry name" value="SDR_fam"/>
</dbReference>
<sequence>MSDPGFPDHWGWKFTKNIHTKPEGPTDPTSIKLHSNFVVLVTGAVKGVGYNIALSYAKAGAKGIVIASRTQSDLDKLATELETINPGISILSQRCDTTKDSDVEQLAKATKDKFGRLDAAIANAGIISKYITKSDGKEYMPVGIFEDPDLPRVIETNLLGSWRVARSFISLLQATPDGPQAFAVITSVASHMTDSQFTPVAYVLSKIAINRMVECIKNDHEGIGAFAVHPGAVLTVQTERHHETQLGSVWTDLLIDDPGLCGGFLTWLTKEKKPWLSERYVSSNWDVEELEARKDEIVEKDLLMFRMNV</sequence>
<dbReference type="OrthoDB" id="1933717at2759"/>
<dbReference type="PANTHER" id="PTHR43115">
    <property type="entry name" value="DEHYDROGENASE/REDUCTASE SDR FAMILY MEMBER 11"/>
    <property type="match status" value="1"/>
</dbReference>
<dbReference type="InterPro" id="IPR036291">
    <property type="entry name" value="NAD(P)-bd_dom_sf"/>
</dbReference>
<evidence type="ECO:0000313" key="4">
    <source>
        <dbReference type="Proteomes" id="UP000799537"/>
    </source>
</evidence>
<organism evidence="3 4">
    <name type="scientific">Zasmidium cellare ATCC 36951</name>
    <dbReference type="NCBI Taxonomy" id="1080233"/>
    <lineage>
        <taxon>Eukaryota</taxon>
        <taxon>Fungi</taxon>
        <taxon>Dikarya</taxon>
        <taxon>Ascomycota</taxon>
        <taxon>Pezizomycotina</taxon>
        <taxon>Dothideomycetes</taxon>
        <taxon>Dothideomycetidae</taxon>
        <taxon>Mycosphaerellales</taxon>
        <taxon>Mycosphaerellaceae</taxon>
        <taxon>Zasmidium</taxon>
    </lineage>
</organism>
<evidence type="ECO:0000256" key="1">
    <source>
        <dbReference type="ARBA" id="ARBA00006484"/>
    </source>
</evidence>
<protein>
    <recommendedName>
        <fullName evidence="5">NAD(P)-binding protein</fullName>
    </recommendedName>
</protein>
<accession>A0A6A6CWX4</accession>
<dbReference type="CDD" id="cd05233">
    <property type="entry name" value="SDR_c"/>
    <property type="match status" value="1"/>
</dbReference>
<keyword evidence="4" id="KW-1185">Reference proteome</keyword>